<dbReference type="InterPro" id="IPR035897">
    <property type="entry name" value="Toll_tir_struct_dom_sf"/>
</dbReference>
<organism evidence="3 4">
    <name type="scientific">Brassica rapa subsp. trilocularis</name>
    <dbReference type="NCBI Taxonomy" id="1813537"/>
    <lineage>
        <taxon>Eukaryota</taxon>
        <taxon>Viridiplantae</taxon>
        <taxon>Streptophyta</taxon>
        <taxon>Embryophyta</taxon>
        <taxon>Tracheophyta</taxon>
        <taxon>Spermatophyta</taxon>
        <taxon>Magnoliopsida</taxon>
        <taxon>eudicotyledons</taxon>
        <taxon>Gunneridae</taxon>
        <taxon>Pentapetalae</taxon>
        <taxon>rosids</taxon>
        <taxon>malvids</taxon>
        <taxon>Brassicales</taxon>
        <taxon>Brassicaceae</taxon>
        <taxon>Brassiceae</taxon>
        <taxon>Brassica</taxon>
    </lineage>
</organism>
<dbReference type="PROSITE" id="PS50104">
    <property type="entry name" value="TIR"/>
    <property type="match status" value="1"/>
</dbReference>
<dbReference type="PANTHER" id="PTHR32009:SF49">
    <property type="entry name" value="DISEASE RESISTANCE PROTEIN (TIR-NBS-LRR CLASS) FAMILY"/>
    <property type="match status" value="1"/>
</dbReference>
<dbReference type="Proteomes" id="UP000823674">
    <property type="component" value="Chromosome A07"/>
</dbReference>
<evidence type="ECO:0000256" key="1">
    <source>
        <dbReference type="ARBA" id="ARBA00023027"/>
    </source>
</evidence>
<protein>
    <recommendedName>
        <fullName evidence="2">TIR domain-containing protein</fullName>
    </recommendedName>
</protein>
<accession>A0ABQ7KZ05</accession>
<dbReference type="InterPro" id="IPR000157">
    <property type="entry name" value="TIR_dom"/>
</dbReference>
<evidence type="ECO:0000259" key="2">
    <source>
        <dbReference type="PROSITE" id="PS50104"/>
    </source>
</evidence>
<dbReference type="Gene3D" id="3.40.50.10140">
    <property type="entry name" value="Toll/interleukin-1 receptor homology (TIR) domain"/>
    <property type="match status" value="1"/>
</dbReference>
<sequence>MAGEHQMVYVCVSGEDVPDGFLSHLKGGLESKGFSVFTHEGKMREEAKNRHKILNRIRVSRFVLVIFSDEFGGSAECLDTLVLVMKRMYLGKLRTIPIYYMMHQHEPKYQKGNFGYMLDQLEKAENRKAAGKSVEAMIHTEVRFNEWREALAFVTNKKGFEFHHQGDSLYSTFIEEIAKHIIEGGNGSISEPQETQTKCQLFGTPVYEDEVEEEHYMAREAITKSFPTHIYSLCTVQLTYSVFDIFVSVQGSDESYGF</sequence>
<keyword evidence="1" id="KW-0520">NAD</keyword>
<dbReference type="PANTHER" id="PTHR32009">
    <property type="entry name" value="TMV RESISTANCE PROTEIN N-LIKE"/>
    <property type="match status" value="1"/>
</dbReference>
<evidence type="ECO:0000313" key="4">
    <source>
        <dbReference type="Proteomes" id="UP000823674"/>
    </source>
</evidence>
<comment type="caution">
    <text evidence="3">The sequence shown here is derived from an EMBL/GenBank/DDBJ whole genome shotgun (WGS) entry which is preliminary data.</text>
</comment>
<keyword evidence="4" id="KW-1185">Reference proteome</keyword>
<dbReference type="EMBL" id="JADBGQ010000009">
    <property type="protein sequence ID" value="KAG5378710.1"/>
    <property type="molecule type" value="Genomic_DNA"/>
</dbReference>
<dbReference type="SUPFAM" id="SSF52200">
    <property type="entry name" value="Toll/Interleukin receptor TIR domain"/>
    <property type="match status" value="1"/>
</dbReference>
<name>A0ABQ7KZ05_BRACM</name>
<dbReference type="Pfam" id="PF01582">
    <property type="entry name" value="TIR"/>
    <property type="match status" value="1"/>
</dbReference>
<reference evidence="3 4" key="1">
    <citation type="submission" date="2021-03" db="EMBL/GenBank/DDBJ databases">
        <authorList>
            <person name="King G.J."/>
            <person name="Bancroft I."/>
            <person name="Baten A."/>
            <person name="Bloomfield J."/>
            <person name="Borpatragohain P."/>
            <person name="He Z."/>
            <person name="Irish N."/>
            <person name="Irwin J."/>
            <person name="Liu K."/>
            <person name="Mauleon R.P."/>
            <person name="Moore J."/>
            <person name="Morris R."/>
            <person name="Ostergaard L."/>
            <person name="Wang B."/>
            <person name="Wells R."/>
        </authorList>
    </citation>
    <scope>NUCLEOTIDE SEQUENCE [LARGE SCALE GENOMIC DNA]</scope>
    <source>
        <strain evidence="3">R-o-18</strain>
        <tissue evidence="3">Leaf</tissue>
    </source>
</reference>
<gene>
    <name evidence="3" type="primary">A07g504440.1_BraROA</name>
    <name evidence="3" type="ORF">IGI04_026552</name>
</gene>
<proteinExistence type="predicted"/>
<evidence type="ECO:0000313" key="3">
    <source>
        <dbReference type="EMBL" id="KAG5378710.1"/>
    </source>
</evidence>
<dbReference type="SMART" id="SM00255">
    <property type="entry name" value="TIR"/>
    <property type="match status" value="1"/>
</dbReference>
<feature type="domain" description="TIR" evidence="2">
    <location>
        <begin position="4"/>
        <end position="185"/>
    </location>
</feature>